<name>A0A9E2P3U0_9BACT</name>
<dbReference type="Proteomes" id="UP000823865">
    <property type="component" value="Unassembled WGS sequence"/>
</dbReference>
<comment type="caution">
    <text evidence="1">The sequence shown here is derived from an EMBL/GenBank/DDBJ whole genome shotgun (WGS) entry which is preliminary data.</text>
</comment>
<dbReference type="PROSITE" id="PS51257">
    <property type="entry name" value="PROKAR_LIPOPROTEIN"/>
    <property type="match status" value="1"/>
</dbReference>
<protein>
    <submittedName>
        <fullName evidence="1">DUF4738 domain-containing protein</fullName>
    </submittedName>
</protein>
<evidence type="ECO:0000313" key="2">
    <source>
        <dbReference type="Proteomes" id="UP000823865"/>
    </source>
</evidence>
<dbReference type="Pfam" id="PF15889">
    <property type="entry name" value="DUF4738"/>
    <property type="match status" value="1"/>
</dbReference>
<gene>
    <name evidence="1" type="ORF">H9789_09755</name>
</gene>
<dbReference type="EMBL" id="JAHLFU010000202">
    <property type="protein sequence ID" value="MBU3854075.1"/>
    <property type="molecule type" value="Genomic_DNA"/>
</dbReference>
<dbReference type="InterPro" id="IPR031762">
    <property type="entry name" value="DUF4738"/>
</dbReference>
<reference evidence="1" key="2">
    <citation type="submission" date="2021-04" db="EMBL/GenBank/DDBJ databases">
        <authorList>
            <person name="Gilroy R."/>
        </authorList>
    </citation>
    <scope>NUCLEOTIDE SEQUENCE</scope>
    <source>
        <strain evidence="1">G3-2149</strain>
    </source>
</reference>
<proteinExistence type="predicted"/>
<sequence length="186" mass="20949">MKTYTAIACGLLFGLFTACKDRGQSSSADETLKTASKDSVETIQKMNEYQYTDDIEWNGKPVTYLVERYAVDSLSSVKDDTGTEYADNVIYLTLKQGDKKIFSKTFYKSSFKEYMEKDFYNHAILEGMAFDKVKDGNLCFAVSVSYPMSDLYIPLLITIHPNGSFEIAKDLVLDNVVETMDTASVE</sequence>
<dbReference type="Gene3D" id="2.40.128.510">
    <property type="entry name" value="Protein of unknown function DUF4738"/>
    <property type="match status" value="1"/>
</dbReference>
<dbReference type="AlphaFoldDB" id="A0A9E2P3U0"/>
<accession>A0A9E2P3U0</accession>
<reference evidence="1" key="1">
    <citation type="journal article" date="2021" name="PeerJ">
        <title>Extensive microbial diversity within the chicken gut microbiome revealed by metagenomics and culture.</title>
        <authorList>
            <person name="Gilroy R."/>
            <person name="Ravi A."/>
            <person name="Getino M."/>
            <person name="Pursley I."/>
            <person name="Horton D.L."/>
            <person name="Alikhan N.F."/>
            <person name="Baker D."/>
            <person name="Gharbi K."/>
            <person name="Hall N."/>
            <person name="Watson M."/>
            <person name="Adriaenssens E.M."/>
            <person name="Foster-Nyarko E."/>
            <person name="Jarju S."/>
            <person name="Secka A."/>
            <person name="Antonio M."/>
            <person name="Oren A."/>
            <person name="Chaudhuri R.R."/>
            <person name="La Ragione R."/>
            <person name="Hildebrand F."/>
            <person name="Pallen M.J."/>
        </authorList>
    </citation>
    <scope>NUCLEOTIDE SEQUENCE</scope>
    <source>
        <strain evidence="1">G3-2149</strain>
    </source>
</reference>
<organism evidence="1 2">
    <name type="scientific">Candidatus Paraprevotella stercoravium</name>
    <dbReference type="NCBI Taxonomy" id="2838725"/>
    <lineage>
        <taxon>Bacteria</taxon>
        <taxon>Pseudomonadati</taxon>
        <taxon>Bacteroidota</taxon>
        <taxon>Bacteroidia</taxon>
        <taxon>Bacteroidales</taxon>
        <taxon>Prevotellaceae</taxon>
        <taxon>Paraprevotella</taxon>
    </lineage>
</organism>
<evidence type="ECO:0000313" key="1">
    <source>
        <dbReference type="EMBL" id="MBU3854075.1"/>
    </source>
</evidence>